<evidence type="ECO:0000256" key="8">
    <source>
        <dbReference type="ARBA" id="ARBA00022598"/>
    </source>
</evidence>
<feature type="domain" description="Mur ligase C-terminal" evidence="21">
    <location>
        <begin position="278"/>
        <end position="395"/>
    </location>
</feature>
<dbReference type="Proteomes" id="UP001203607">
    <property type="component" value="Unassembled WGS sequence"/>
</dbReference>
<comment type="caution">
    <text evidence="23">The sequence shown here is derived from an EMBL/GenBank/DDBJ whole genome shotgun (WGS) entry which is preliminary data.</text>
</comment>
<evidence type="ECO:0000256" key="6">
    <source>
        <dbReference type="ARBA" id="ARBA00013025"/>
    </source>
</evidence>
<comment type="catalytic activity">
    <reaction evidence="18">
        <text>10-formyltetrahydrofolyl-(gamma-L-Glu)(n) + L-glutamate + ATP = 10-formyltetrahydrofolyl-(gamma-L-Glu)(n+1) + ADP + phosphate + H(+)</text>
        <dbReference type="Rhea" id="RHEA:51904"/>
        <dbReference type="Rhea" id="RHEA-COMP:13088"/>
        <dbReference type="Rhea" id="RHEA-COMP:14300"/>
        <dbReference type="ChEBI" id="CHEBI:15378"/>
        <dbReference type="ChEBI" id="CHEBI:29985"/>
        <dbReference type="ChEBI" id="CHEBI:30616"/>
        <dbReference type="ChEBI" id="CHEBI:43474"/>
        <dbReference type="ChEBI" id="CHEBI:134413"/>
        <dbReference type="ChEBI" id="CHEBI:456216"/>
        <dbReference type="EC" id="6.3.2.17"/>
    </reaction>
</comment>
<comment type="catalytic activity">
    <reaction evidence="19">
        <text>(6R)-5,10-methylenetetrahydrofolyl-(gamma-L-Glu)(n) + L-glutamate + ATP = (6R)-5,10-methylenetetrahydrofolyl-(gamma-L-Glu)(n+1) + ADP + phosphate + H(+)</text>
        <dbReference type="Rhea" id="RHEA:51912"/>
        <dbReference type="Rhea" id="RHEA-COMP:13257"/>
        <dbReference type="Rhea" id="RHEA-COMP:13258"/>
        <dbReference type="ChEBI" id="CHEBI:15378"/>
        <dbReference type="ChEBI" id="CHEBI:29985"/>
        <dbReference type="ChEBI" id="CHEBI:30616"/>
        <dbReference type="ChEBI" id="CHEBI:43474"/>
        <dbReference type="ChEBI" id="CHEBI:136572"/>
        <dbReference type="ChEBI" id="CHEBI:456216"/>
        <dbReference type="EC" id="6.3.2.17"/>
    </reaction>
</comment>
<evidence type="ECO:0000256" key="16">
    <source>
        <dbReference type="ARBA" id="ARBA00032510"/>
    </source>
</evidence>
<dbReference type="InterPro" id="IPR013221">
    <property type="entry name" value="Mur_ligase_cen"/>
</dbReference>
<dbReference type="EC" id="6.3.2.12" evidence="5"/>
<keyword evidence="11" id="KW-0067">ATP-binding</keyword>
<keyword evidence="8" id="KW-0436">Ligase</keyword>
<reference evidence="23 24" key="1">
    <citation type="submission" date="2022-05" db="EMBL/GenBank/DDBJ databases">
        <authorList>
            <person name="Park J.-S."/>
        </authorList>
    </citation>
    <scope>NUCLEOTIDE SEQUENCE [LARGE SCALE GENOMIC DNA]</scope>
    <source>
        <strain evidence="23 24">2012CJ35-5</strain>
    </source>
</reference>
<evidence type="ECO:0000256" key="3">
    <source>
        <dbReference type="ARBA" id="ARBA00005150"/>
    </source>
</evidence>
<comment type="similarity">
    <text evidence="4">Belongs to the folylpolyglutamate synthase family.</text>
</comment>
<evidence type="ECO:0000256" key="14">
    <source>
        <dbReference type="ARBA" id="ARBA00030048"/>
    </source>
</evidence>
<evidence type="ECO:0000256" key="4">
    <source>
        <dbReference type="ARBA" id="ARBA00008276"/>
    </source>
</evidence>
<evidence type="ECO:0000256" key="12">
    <source>
        <dbReference type="ARBA" id="ARBA00022842"/>
    </source>
</evidence>
<dbReference type="SUPFAM" id="SSF53623">
    <property type="entry name" value="MurD-like peptide ligases, catalytic domain"/>
    <property type="match status" value="1"/>
</dbReference>
<dbReference type="RefSeq" id="WP_249655568.1">
    <property type="nucleotide sequence ID" value="NZ_JAMFMA010000001.1"/>
</dbReference>
<evidence type="ECO:0000256" key="11">
    <source>
        <dbReference type="ARBA" id="ARBA00022840"/>
    </source>
</evidence>
<dbReference type="EC" id="6.3.2.17" evidence="6"/>
<evidence type="ECO:0000256" key="7">
    <source>
        <dbReference type="ARBA" id="ARBA00019357"/>
    </source>
</evidence>
<evidence type="ECO:0000256" key="15">
    <source>
        <dbReference type="ARBA" id="ARBA00030592"/>
    </source>
</evidence>
<evidence type="ECO:0000256" key="2">
    <source>
        <dbReference type="ARBA" id="ARBA00004799"/>
    </source>
</evidence>
<evidence type="ECO:0000313" key="23">
    <source>
        <dbReference type="EMBL" id="MCL6272374.1"/>
    </source>
</evidence>
<dbReference type="InterPro" id="IPR036565">
    <property type="entry name" value="Mur-like_cat_sf"/>
</dbReference>
<comment type="pathway">
    <text evidence="3">Cofactor biosynthesis; tetrahydrofolylpolyglutamate biosynthesis.</text>
</comment>
<dbReference type="InterPro" id="IPR036615">
    <property type="entry name" value="Mur_ligase_C_dom_sf"/>
</dbReference>
<keyword evidence="10" id="KW-0547">Nucleotide-binding</keyword>
<dbReference type="PIRSF" id="PIRSF001563">
    <property type="entry name" value="Folylpolyglu_synth"/>
    <property type="match status" value="1"/>
</dbReference>
<evidence type="ECO:0000256" key="19">
    <source>
        <dbReference type="ARBA" id="ARBA00049035"/>
    </source>
</evidence>
<evidence type="ECO:0000256" key="20">
    <source>
        <dbReference type="ARBA" id="ARBA00049161"/>
    </source>
</evidence>
<dbReference type="InterPro" id="IPR001645">
    <property type="entry name" value="Folylpolyglutamate_synth"/>
</dbReference>
<evidence type="ECO:0000256" key="18">
    <source>
        <dbReference type="ARBA" id="ARBA00047808"/>
    </source>
</evidence>
<evidence type="ECO:0000256" key="10">
    <source>
        <dbReference type="ARBA" id="ARBA00022741"/>
    </source>
</evidence>
<name>A0ABT0PLV2_9FLAO</name>
<keyword evidence="24" id="KW-1185">Reference proteome</keyword>
<dbReference type="NCBIfam" id="TIGR01499">
    <property type="entry name" value="folC"/>
    <property type="match status" value="1"/>
</dbReference>
<dbReference type="Gene3D" id="3.40.1190.10">
    <property type="entry name" value="Mur-like, catalytic domain"/>
    <property type="match status" value="1"/>
</dbReference>
<evidence type="ECO:0000259" key="22">
    <source>
        <dbReference type="Pfam" id="PF08245"/>
    </source>
</evidence>
<evidence type="ECO:0000256" key="17">
    <source>
        <dbReference type="ARBA" id="ARBA00047493"/>
    </source>
</evidence>
<evidence type="ECO:0000256" key="1">
    <source>
        <dbReference type="ARBA" id="ARBA00002714"/>
    </source>
</evidence>
<comment type="function">
    <text evidence="1">Functions in two distinct reactions of the de novo folate biosynthetic pathway. Catalyzes the addition of a glutamate residue to dihydropteroate (7,8-dihydropteroate or H2Pte) to form dihydrofolate (7,8-dihydrofolate monoglutamate or H2Pte-Glu). Also catalyzes successive additions of L-glutamate to tetrahydrofolate or 10-formyltetrahydrofolate or 5,10-methylenetetrahydrofolate, leading to folylpolyglutamate derivatives.</text>
</comment>
<dbReference type="InterPro" id="IPR004101">
    <property type="entry name" value="Mur_ligase_C"/>
</dbReference>
<dbReference type="Gene3D" id="3.90.190.20">
    <property type="entry name" value="Mur ligase, C-terminal domain"/>
    <property type="match status" value="1"/>
</dbReference>
<comment type="pathway">
    <text evidence="2">Cofactor biosynthesis; tetrahydrofolate biosynthesis; 7,8-dihydrofolate from 2-amino-4-hydroxy-6-hydroxymethyl-7,8-dihydropteridine diphosphate and 4-aminobenzoate: step 2/2.</text>
</comment>
<sequence length="403" mass="44837">MTYKETLTWMFQQLPMYQQKGTVALKEKLDNIIVLTERLGNPHENFKSIHVAGTNGKGSSSHMLASVLQEAGYKVGLYTSPHLKDFRERIRINGETIDKKAVKQFIASHKYFLEQNQLSFFEMTVGMAFEFFAKEKVDIAIIEVGLGGRLDSTNIIAPEVSLITNIGLDHTQILGDTIEKIALEKAGIIKRNTPVVISEKQAETTGIFSLIAAKNKAEITFADDQDIPHYKTDLIGTYQIKNIRGVVCTLKQLNGFDIKNKHLRNGLKNVAGNTGLLGRWQVLGKEPLIVCDTAHNREGLQLVLKQVSEQKFNRLHLVLGFVNDKNLYTILELFPSNASYYFVTPNIPRGLAAGELKKVASKYELVGTEYATVSKGLEAALKEAQKDDMVYVGGSTFVVAEVV</sequence>
<dbReference type="Pfam" id="PF08245">
    <property type="entry name" value="Mur_ligase_M"/>
    <property type="match status" value="1"/>
</dbReference>
<feature type="domain" description="Mur ligase central" evidence="22">
    <location>
        <begin position="51"/>
        <end position="201"/>
    </location>
</feature>
<dbReference type="PROSITE" id="PS01012">
    <property type="entry name" value="FOLYLPOLYGLU_SYNT_2"/>
    <property type="match status" value="1"/>
</dbReference>
<dbReference type="Pfam" id="PF02875">
    <property type="entry name" value="Mur_ligase_C"/>
    <property type="match status" value="1"/>
</dbReference>
<dbReference type="InterPro" id="IPR018109">
    <property type="entry name" value="Folylpolyglutamate_synth_CS"/>
</dbReference>
<dbReference type="SUPFAM" id="SSF53244">
    <property type="entry name" value="MurD-like peptide ligases, peptide-binding domain"/>
    <property type="match status" value="1"/>
</dbReference>
<dbReference type="PANTHER" id="PTHR11136:SF0">
    <property type="entry name" value="DIHYDROFOLATE SYNTHETASE-RELATED"/>
    <property type="match status" value="1"/>
</dbReference>
<accession>A0ABT0PLV2</accession>
<gene>
    <name evidence="23" type="ORF">M3P19_00045</name>
</gene>
<dbReference type="EMBL" id="JAMFMA010000001">
    <property type="protein sequence ID" value="MCL6272374.1"/>
    <property type="molecule type" value="Genomic_DNA"/>
</dbReference>
<evidence type="ECO:0000256" key="9">
    <source>
        <dbReference type="ARBA" id="ARBA00022723"/>
    </source>
</evidence>
<comment type="catalytic activity">
    <reaction evidence="17">
        <text>(6S)-5,6,7,8-tetrahydrofolyl-(gamma-L-Glu)(n) + L-glutamate + ATP = (6S)-5,6,7,8-tetrahydrofolyl-(gamma-L-Glu)(n+1) + ADP + phosphate + H(+)</text>
        <dbReference type="Rhea" id="RHEA:10580"/>
        <dbReference type="Rhea" id="RHEA-COMP:14738"/>
        <dbReference type="Rhea" id="RHEA-COMP:14740"/>
        <dbReference type="ChEBI" id="CHEBI:15378"/>
        <dbReference type="ChEBI" id="CHEBI:29985"/>
        <dbReference type="ChEBI" id="CHEBI:30616"/>
        <dbReference type="ChEBI" id="CHEBI:43474"/>
        <dbReference type="ChEBI" id="CHEBI:141005"/>
        <dbReference type="ChEBI" id="CHEBI:456216"/>
        <dbReference type="EC" id="6.3.2.17"/>
    </reaction>
</comment>
<protein>
    <recommendedName>
        <fullName evidence="7">Dihydrofolate synthase/folylpolyglutamate synthase</fullName>
        <ecNumber evidence="5">6.3.2.12</ecNumber>
        <ecNumber evidence="6">6.3.2.17</ecNumber>
    </recommendedName>
    <alternativeName>
        <fullName evidence="16">Folylpoly-gamma-glutamate synthetase-dihydrofolate synthetase</fullName>
    </alternativeName>
    <alternativeName>
        <fullName evidence="14">Folylpolyglutamate synthetase</fullName>
    </alternativeName>
    <alternativeName>
        <fullName evidence="15">Tetrahydrofolylpolyglutamate synthase</fullName>
    </alternativeName>
</protein>
<comment type="catalytic activity">
    <reaction evidence="20">
        <text>7,8-dihydropteroate + L-glutamate + ATP = 7,8-dihydrofolate + ADP + phosphate + H(+)</text>
        <dbReference type="Rhea" id="RHEA:23584"/>
        <dbReference type="ChEBI" id="CHEBI:15378"/>
        <dbReference type="ChEBI" id="CHEBI:17839"/>
        <dbReference type="ChEBI" id="CHEBI:29985"/>
        <dbReference type="ChEBI" id="CHEBI:30616"/>
        <dbReference type="ChEBI" id="CHEBI:43474"/>
        <dbReference type="ChEBI" id="CHEBI:57451"/>
        <dbReference type="ChEBI" id="CHEBI:456216"/>
        <dbReference type="EC" id="6.3.2.12"/>
    </reaction>
</comment>
<proteinExistence type="inferred from homology"/>
<keyword evidence="9" id="KW-0479">Metal-binding</keyword>
<dbReference type="PANTHER" id="PTHR11136">
    <property type="entry name" value="FOLYLPOLYGLUTAMATE SYNTHASE-RELATED"/>
    <property type="match status" value="1"/>
</dbReference>
<dbReference type="PROSITE" id="PS01011">
    <property type="entry name" value="FOLYLPOLYGLU_SYNT_1"/>
    <property type="match status" value="1"/>
</dbReference>
<evidence type="ECO:0000313" key="24">
    <source>
        <dbReference type="Proteomes" id="UP001203607"/>
    </source>
</evidence>
<evidence type="ECO:0000256" key="13">
    <source>
        <dbReference type="ARBA" id="ARBA00022909"/>
    </source>
</evidence>
<evidence type="ECO:0000256" key="5">
    <source>
        <dbReference type="ARBA" id="ARBA00013023"/>
    </source>
</evidence>
<organism evidence="23 24">
    <name type="scientific">Flagellimonas spongiicola</name>
    <dbReference type="NCBI Taxonomy" id="2942208"/>
    <lineage>
        <taxon>Bacteria</taxon>
        <taxon>Pseudomonadati</taxon>
        <taxon>Bacteroidota</taxon>
        <taxon>Flavobacteriia</taxon>
        <taxon>Flavobacteriales</taxon>
        <taxon>Flavobacteriaceae</taxon>
        <taxon>Flagellimonas</taxon>
    </lineage>
</organism>
<keyword evidence="12" id="KW-0460">Magnesium</keyword>
<evidence type="ECO:0000259" key="21">
    <source>
        <dbReference type="Pfam" id="PF02875"/>
    </source>
</evidence>
<keyword evidence="13" id="KW-0289">Folate biosynthesis</keyword>